<proteinExistence type="inferred from homology"/>
<name>A0A4Q0VR12_9BACI</name>
<dbReference type="OrthoDB" id="9810906at2"/>
<dbReference type="Pfam" id="PF07833">
    <property type="entry name" value="Cu_amine_oxidN1"/>
    <property type="match status" value="1"/>
</dbReference>
<dbReference type="Gene3D" id="3.60.21.10">
    <property type="match status" value="1"/>
</dbReference>
<dbReference type="InterPro" id="IPR012854">
    <property type="entry name" value="Cu_amine_oxidase-like_N"/>
</dbReference>
<gene>
    <name evidence="3" type="ORF">DS745_15585</name>
</gene>
<reference evidence="3 4" key="1">
    <citation type="journal article" date="2019" name="Int. J. Syst. Evol. Microbiol.">
        <title>Anaerobacillus alkaliphilus sp. nov., a novel alkaliphilic and moderately halophilic bacterium.</title>
        <authorList>
            <person name="Borsodi A.K."/>
            <person name="Aszalos J.M."/>
            <person name="Bihari P."/>
            <person name="Nagy I."/>
            <person name="Schumann P."/>
            <person name="Sproer C."/>
            <person name="Kovacs A.L."/>
            <person name="Boka K."/>
            <person name="Dobosy P."/>
            <person name="Ovari M."/>
            <person name="Szili-Kovacs T."/>
            <person name="Toth E."/>
        </authorList>
    </citation>
    <scope>NUCLEOTIDE SEQUENCE [LARGE SCALE GENOMIC DNA]</scope>
    <source>
        <strain evidence="3 4">B16-10</strain>
    </source>
</reference>
<dbReference type="Gene3D" id="3.30.457.10">
    <property type="entry name" value="Copper amine oxidase-like, N-terminal domain"/>
    <property type="match status" value="1"/>
</dbReference>
<comment type="similarity">
    <text evidence="1">Belongs to the CapA family.</text>
</comment>
<feature type="domain" description="Capsule synthesis protein CapA" evidence="2">
    <location>
        <begin position="121"/>
        <end position="348"/>
    </location>
</feature>
<organism evidence="3 4">
    <name type="scientific">Anaerobacillus alkaliphilus</name>
    <dbReference type="NCBI Taxonomy" id="1548597"/>
    <lineage>
        <taxon>Bacteria</taxon>
        <taxon>Bacillati</taxon>
        <taxon>Bacillota</taxon>
        <taxon>Bacilli</taxon>
        <taxon>Bacillales</taxon>
        <taxon>Bacillaceae</taxon>
        <taxon>Anaerobacillus</taxon>
    </lineage>
</organism>
<evidence type="ECO:0000313" key="3">
    <source>
        <dbReference type="EMBL" id="RXI98698.1"/>
    </source>
</evidence>
<dbReference type="InterPro" id="IPR019079">
    <property type="entry name" value="Capsule_synth_CapA"/>
</dbReference>
<evidence type="ECO:0000259" key="2">
    <source>
        <dbReference type="SMART" id="SM00854"/>
    </source>
</evidence>
<dbReference type="PANTHER" id="PTHR33393">
    <property type="entry name" value="POLYGLUTAMINE SYNTHESIS ACCESSORY PROTEIN RV0574C-RELATED"/>
    <property type="match status" value="1"/>
</dbReference>
<dbReference type="InterPro" id="IPR036582">
    <property type="entry name" value="Mao_N_sf"/>
</dbReference>
<dbReference type="CDD" id="cd07381">
    <property type="entry name" value="MPP_CapA"/>
    <property type="match status" value="1"/>
</dbReference>
<evidence type="ECO:0000256" key="1">
    <source>
        <dbReference type="ARBA" id="ARBA00005662"/>
    </source>
</evidence>
<dbReference type="InterPro" id="IPR029052">
    <property type="entry name" value="Metallo-depent_PP-like"/>
</dbReference>
<sequence>MESIDGGLLVEGRTLVPMRVIFEHLGAEVKWNEVDKSIIASNQNVTITMEINNPIVKLNHKSIHLDVAPQIIAGKTYVPLRFVGEAFGGTVKWDGKSNQAVVTTNEKELRIHVEPEVITITISAAGDVTLGSDESYGYQGSFNQTAKNNGHAFFIKNIKDLFSKDDLTMVNLEGPLTTATTKAKKQFAFKGNPDYTEILTLGGIDVVNLANNHTFDYLQKGYDDTKKHLKQAGVGYFGYEDYHIHDIKGVKIGFLGYTGWNDTTTIRSQIKEDIQALRGQGTHIIIVNFHWGQEKSYVPNQTQKSLGRHTIDAGADLVVGHHPHVVQGIEMYKDKFIVYSLGNFMFGGNRNPSDKDTFVFQQTFHVQGGSLTTKKDINVIPFSVSSVSDRNNFQPTPLTGTKAQTLKDKIIRLSNQISNSDWTKYENKQTIK</sequence>
<dbReference type="Proteomes" id="UP000290649">
    <property type="component" value="Unassembled WGS sequence"/>
</dbReference>
<dbReference type="AlphaFoldDB" id="A0A4Q0VR12"/>
<evidence type="ECO:0000313" key="4">
    <source>
        <dbReference type="Proteomes" id="UP000290649"/>
    </source>
</evidence>
<dbReference type="EMBL" id="QOUX01000046">
    <property type="protein sequence ID" value="RXI98698.1"/>
    <property type="molecule type" value="Genomic_DNA"/>
</dbReference>
<dbReference type="SUPFAM" id="SSF56300">
    <property type="entry name" value="Metallo-dependent phosphatases"/>
    <property type="match status" value="1"/>
</dbReference>
<dbReference type="SUPFAM" id="SSF55383">
    <property type="entry name" value="Copper amine oxidase, domain N"/>
    <property type="match status" value="1"/>
</dbReference>
<protein>
    <submittedName>
        <fullName evidence="3">CapA family protein</fullName>
    </submittedName>
</protein>
<dbReference type="PANTHER" id="PTHR33393:SF11">
    <property type="entry name" value="POLYGLUTAMINE SYNTHESIS ACCESSORY PROTEIN RV0574C-RELATED"/>
    <property type="match status" value="1"/>
</dbReference>
<dbReference type="SMART" id="SM00854">
    <property type="entry name" value="PGA_cap"/>
    <property type="match status" value="1"/>
</dbReference>
<keyword evidence="4" id="KW-1185">Reference proteome</keyword>
<accession>A0A4Q0VR12</accession>
<dbReference type="Pfam" id="PF09587">
    <property type="entry name" value="PGA_cap"/>
    <property type="match status" value="1"/>
</dbReference>
<dbReference type="InterPro" id="IPR052169">
    <property type="entry name" value="CW_Biosynth-Accessory"/>
</dbReference>
<comment type="caution">
    <text evidence="3">The sequence shown here is derived from an EMBL/GenBank/DDBJ whole genome shotgun (WGS) entry which is preliminary data.</text>
</comment>